<dbReference type="GO" id="GO:1990281">
    <property type="term" value="C:efflux pump complex"/>
    <property type="evidence" value="ECO:0007669"/>
    <property type="project" value="TreeGrafter"/>
</dbReference>
<dbReference type="Pfam" id="PF25917">
    <property type="entry name" value="BSH_RND"/>
    <property type="match status" value="1"/>
</dbReference>
<dbReference type="EMBL" id="CP000529">
    <property type="protein sequence ID" value="ABM38259.1"/>
    <property type="molecule type" value="Genomic_DNA"/>
</dbReference>
<feature type="domain" description="Multidrug resistance protein MdtA-like barrel-sandwich hybrid" evidence="5">
    <location>
        <begin position="60"/>
        <end position="191"/>
    </location>
</feature>
<dbReference type="Proteomes" id="UP000000644">
    <property type="component" value="Chromosome"/>
</dbReference>
<evidence type="ECO:0000256" key="3">
    <source>
        <dbReference type="SAM" id="MobiDB-lite"/>
    </source>
</evidence>
<keyword evidence="8" id="KW-1185">Reference proteome</keyword>
<dbReference type="InterPro" id="IPR058792">
    <property type="entry name" value="Beta-barrel_RND_2"/>
</dbReference>
<dbReference type="PANTHER" id="PTHR30469">
    <property type="entry name" value="MULTIDRUG RESISTANCE PROTEIN MDTA"/>
    <property type="match status" value="1"/>
</dbReference>
<dbReference type="Gene3D" id="2.40.30.170">
    <property type="match status" value="1"/>
</dbReference>
<evidence type="ECO:0000259" key="5">
    <source>
        <dbReference type="Pfam" id="PF25917"/>
    </source>
</evidence>
<organism evidence="7 8">
    <name type="scientific">Polaromonas naphthalenivorans (strain CJ2)</name>
    <dbReference type="NCBI Taxonomy" id="365044"/>
    <lineage>
        <taxon>Bacteria</taxon>
        <taxon>Pseudomonadati</taxon>
        <taxon>Pseudomonadota</taxon>
        <taxon>Betaproteobacteria</taxon>
        <taxon>Burkholderiales</taxon>
        <taxon>Comamonadaceae</taxon>
        <taxon>Polaromonas</taxon>
    </lineage>
</organism>
<dbReference type="NCBIfam" id="TIGR01730">
    <property type="entry name" value="RND_mfp"/>
    <property type="match status" value="1"/>
</dbReference>
<dbReference type="eggNOG" id="COG0845">
    <property type="taxonomic scope" value="Bacteria"/>
</dbReference>
<evidence type="ECO:0000256" key="1">
    <source>
        <dbReference type="ARBA" id="ARBA00009477"/>
    </source>
</evidence>
<keyword evidence="2" id="KW-0175">Coiled coil</keyword>
<dbReference type="InterPro" id="IPR006143">
    <property type="entry name" value="RND_pump_MFP"/>
</dbReference>
<feature type="chain" id="PRO_5002639778" evidence="4">
    <location>
        <begin position="25"/>
        <end position="387"/>
    </location>
</feature>
<dbReference type="SUPFAM" id="SSF111369">
    <property type="entry name" value="HlyD-like secretion proteins"/>
    <property type="match status" value="1"/>
</dbReference>
<dbReference type="Gene3D" id="1.10.287.470">
    <property type="entry name" value="Helix hairpin bin"/>
    <property type="match status" value="1"/>
</dbReference>
<gene>
    <name evidence="7" type="ordered locus">Pnap_2960</name>
</gene>
<dbReference type="OrthoDB" id="9806939at2"/>
<evidence type="ECO:0000256" key="4">
    <source>
        <dbReference type="SAM" id="SignalP"/>
    </source>
</evidence>
<dbReference type="PANTHER" id="PTHR30469:SF15">
    <property type="entry name" value="HLYD FAMILY OF SECRETION PROTEINS"/>
    <property type="match status" value="1"/>
</dbReference>
<dbReference type="RefSeq" id="WP_011802333.1">
    <property type="nucleotide sequence ID" value="NC_008781.1"/>
</dbReference>
<dbReference type="Gene3D" id="2.40.50.100">
    <property type="match status" value="1"/>
</dbReference>
<accession>A1VRI1</accession>
<dbReference type="HOGENOM" id="CLU_018816_1_0_4"/>
<keyword evidence="4" id="KW-0732">Signal</keyword>
<feature type="domain" description="CusB-like beta-barrel" evidence="6">
    <location>
        <begin position="203"/>
        <end position="257"/>
    </location>
</feature>
<comment type="similarity">
    <text evidence="1">Belongs to the membrane fusion protein (MFP) (TC 8.A.1) family.</text>
</comment>
<dbReference type="PROSITE" id="PS51257">
    <property type="entry name" value="PROKAR_LIPOPROTEIN"/>
    <property type="match status" value="1"/>
</dbReference>
<feature type="signal peptide" evidence="4">
    <location>
        <begin position="1"/>
        <end position="24"/>
    </location>
</feature>
<protein>
    <submittedName>
        <fullName evidence="7">Efflux transporter, RND family, MFP subunit</fullName>
    </submittedName>
</protein>
<dbReference type="GO" id="GO:0015562">
    <property type="term" value="F:efflux transmembrane transporter activity"/>
    <property type="evidence" value="ECO:0007669"/>
    <property type="project" value="TreeGrafter"/>
</dbReference>
<dbReference type="STRING" id="365044.Pnap_2960"/>
<dbReference type="AlphaFoldDB" id="A1VRI1"/>
<name>A1VRI1_POLNA</name>
<evidence type="ECO:0000256" key="2">
    <source>
        <dbReference type="SAM" id="Coils"/>
    </source>
</evidence>
<evidence type="ECO:0000313" key="8">
    <source>
        <dbReference type="Proteomes" id="UP000000644"/>
    </source>
</evidence>
<dbReference type="InterPro" id="IPR058625">
    <property type="entry name" value="MdtA-like_BSH"/>
</dbReference>
<sequence length="387" mass="40410">MKKTVVSLASVAALLVACSRPAPPEEPVRAVRVITVGTSAYASRHEYAGEVRARVESRLGFRVGGKLIKRQAELGQRVLAGQVLAQLDPQDYRLAFDAARAQVSAAAINRNLAAADFRRYQALKDQNFISGAELERREATLKAAQAQLEQAQAQSAVQGNQTNYAVLTADVSGIVTAVEAEPGQVVAAGAPVLRIAADGVRDVVFSVPEDRVAGLKVGAPVKIRIWAQNTELTGKVREVAASSDPVTRTYPVKVAMDAKAPPPLGATVYVTVEAGAPTGTPVIKLPSSALRRDGQATTVWVLDKAAMTVRPQVIQVATADGNEVVVSGLEPGMQVVSAGVHVLSPGQKVSIYQSNMPSAQEPRAQAAPDSIANQVPAVSAASAPGAK</sequence>
<feature type="compositionally biased region" description="Low complexity" evidence="3">
    <location>
        <begin position="375"/>
        <end position="387"/>
    </location>
</feature>
<proteinExistence type="inferred from homology"/>
<feature type="region of interest" description="Disordered" evidence="3">
    <location>
        <begin position="355"/>
        <end position="387"/>
    </location>
</feature>
<reference evidence="8" key="1">
    <citation type="journal article" date="2009" name="Environ. Microbiol.">
        <title>The genome of Polaromonas naphthalenivorans strain CJ2, isolated from coal tar-contaminated sediment, reveals physiological and metabolic versatility and evolution through extensive horizontal gene transfer.</title>
        <authorList>
            <person name="Yagi J.M."/>
            <person name="Sims D."/>
            <person name="Brettin T."/>
            <person name="Bruce D."/>
            <person name="Madsen E.L."/>
        </authorList>
    </citation>
    <scope>NUCLEOTIDE SEQUENCE [LARGE SCALE GENOMIC DNA]</scope>
    <source>
        <strain evidence="8">CJ2</strain>
    </source>
</reference>
<feature type="coiled-coil region" evidence="2">
    <location>
        <begin position="129"/>
        <end position="161"/>
    </location>
</feature>
<dbReference type="KEGG" id="pna:Pnap_2960"/>
<evidence type="ECO:0000259" key="6">
    <source>
        <dbReference type="Pfam" id="PF25954"/>
    </source>
</evidence>
<evidence type="ECO:0000313" key="7">
    <source>
        <dbReference type="EMBL" id="ABM38259.1"/>
    </source>
</evidence>
<dbReference type="Pfam" id="PF25954">
    <property type="entry name" value="Beta-barrel_RND_2"/>
    <property type="match status" value="1"/>
</dbReference>
<dbReference type="Gene3D" id="2.40.420.20">
    <property type="match status" value="1"/>
</dbReference>